<dbReference type="Pfam" id="PF00496">
    <property type="entry name" value="SBP_bac_5"/>
    <property type="match status" value="1"/>
</dbReference>
<dbReference type="Proteomes" id="UP000611521">
    <property type="component" value="Unassembled WGS sequence"/>
</dbReference>
<organism evidence="3 4">
    <name type="scientific">Microbacterium commune</name>
    <dbReference type="NCBI Taxonomy" id="2762219"/>
    <lineage>
        <taxon>Bacteria</taxon>
        <taxon>Bacillati</taxon>
        <taxon>Actinomycetota</taxon>
        <taxon>Actinomycetes</taxon>
        <taxon>Micrococcales</taxon>
        <taxon>Microbacteriaceae</taxon>
        <taxon>Microbacterium</taxon>
    </lineage>
</organism>
<dbReference type="PANTHER" id="PTHR30290">
    <property type="entry name" value="PERIPLASMIC BINDING COMPONENT OF ABC TRANSPORTER"/>
    <property type="match status" value="1"/>
</dbReference>
<evidence type="ECO:0000256" key="1">
    <source>
        <dbReference type="SAM" id="SignalP"/>
    </source>
</evidence>
<evidence type="ECO:0000259" key="2">
    <source>
        <dbReference type="Pfam" id="PF00496"/>
    </source>
</evidence>
<dbReference type="InterPro" id="IPR039424">
    <property type="entry name" value="SBP_5"/>
</dbReference>
<proteinExistence type="predicted"/>
<feature type="signal peptide" evidence="1">
    <location>
        <begin position="1"/>
        <end position="27"/>
    </location>
</feature>
<protein>
    <submittedName>
        <fullName evidence="3">ABC transporter substrate-binding protein</fullName>
    </submittedName>
</protein>
<feature type="chain" id="PRO_5047209980" evidence="1">
    <location>
        <begin position="28"/>
        <end position="541"/>
    </location>
</feature>
<accession>A0ABR8W7J8</accession>
<name>A0ABR8W7J8_9MICO</name>
<comment type="caution">
    <text evidence="3">The sequence shown here is derived from an EMBL/GenBank/DDBJ whole genome shotgun (WGS) entry which is preliminary data.</text>
</comment>
<reference evidence="3 4" key="1">
    <citation type="submission" date="2020-08" db="EMBL/GenBank/DDBJ databases">
        <title>A Genomic Blueprint of the Chicken Gut Microbiome.</title>
        <authorList>
            <person name="Gilroy R."/>
            <person name="Ravi A."/>
            <person name="Getino M."/>
            <person name="Pursley I."/>
            <person name="Horton D.L."/>
            <person name="Alikhan N.-F."/>
            <person name="Baker D."/>
            <person name="Gharbi K."/>
            <person name="Hall N."/>
            <person name="Watson M."/>
            <person name="Adriaenssens E.M."/>
            <person name="Foster-Nyarko E."/>
            <person name="Jarju S."/>
            <person name="Secka A."/>
            <person name="Antonio M."/>
            <person name="Oren A."/>
            <person name="Chaudhuri R."/>
            <person name="La Ragione R.M."/>
            <person name="Hildebrand F."/>
            <person name="Pallen M.J."/>
        </authorList>
    </citation>
    <scope>NUCLEOTIDE SEQUENCE [LARGE SCALE GENOMIC DNA]</scope>
    <source>
        <strain evidence="3 4">Re1</strain>
    </source>
</reference>
<evidence type="ECO:0000313" key="4">
    <source>
        <dbReference type="Proteomes" id="UP000611521"/>
    </source>
</evidence>
<dbReference type="Gene3D" id="3.40.190.10">
    <property type="entry name" value="Periplasmic binding protein-like II"/>
    <property type="match status" value="1"/>
</dbReference>
<feature type="domain" description="Solute-binding protein family 5" evidence="2">
    <location>
        <begin position="86"/>
        <end position="447"/>
    </location>
</feature>
<dbReference type="CDD" id="cd08492">
    <property type="entry name" value="PBP2_NikA_DppA_OppA_like_15"/>
    <property type="match status" value="1"/>
</dbReference>
<dbReference type="RefSeq" id="WP_191713293.1">
    <property type="nucleotide sequence ID" value="NZ_JACSPX010000003.1"/>
</dbReference>
<dbReference type="SUPFAM" id="SSF53850">
    <property type="entry name" value="Periplasmic binding protein-like II"/>
    <property type="match status" value="1"/>
</dbReference>
<dbReference type="InterPro" id="IPR030678">
    <property type="entry name" value="Peptide/Ni-bd"/>
</dbReference>
<gene>
    <name evidence="3" type="ORF">H9633_11845</name>
</gene>
<sequence length="541" mass="58111">MPSRPARRLLPLAVLATASALVLSACAGPADGGSGGDADAELVWAIEGANLSAGHMDPQTSQLDVSGMVQRQVLDSLVFQEADGSFSPWLAESWEVSDDGRTYTFDLRDDVTFSDGTPFDAAAVKANFDRIVDPATKSAQAASMLGGELYAGTEVTGEHTVEVSFTQPYAPFLQAASTAQLGFWSPKVLETSADQLAAGGPDVTVGTGPFVLSEYTADQEIVYTRNDDYAWGPDGAQAPKIQTLRVELLPEASVRAGVLSSGEADVATQLPPNVVADLGDDIAVTAKEYPGLPYSLFLNEKHGVFADQKVRQAFSLAIDIDVAVEEIFFGEFPRAWSILGPTTPGYDASLEGTWAFDADRANALLDEAGWTERGADGIRMKDGERLSARWIAWTPISDDRTALANAIQSDLKDVGFEIVREKLEPAAYNEQYGPKTYDITDWDFSGVDADLLRSHLGTDGFQNASQVSDPAVDDLLERGLSTSDTGERAEIYTELQQWNAEHVAIVPLYVSSLITGSASTVQGLEYDLYGRPLFYDASVSR</sequence>
<evidence type="ECO:0000313" key="3">
    <source>
        <dbReference type="EMBL" id="MBD8012985.1"/>
    </source>
</evidence>
<keyword evidence="1" id="KW-0732">Signal</keyword>
<dbReference type="PROSITE" id="PS51257">
    <property type="entry name" value="PROKAR_LIPOPROTEIN"/>
    <property type="match status" value="1"/>
</dbReference>
<keyword evidence="4" id="KW-1185">Reference proteome</keyword>
<dbReference type="Gene3D" id="3.10.105.10">
    <property type="entry name" value="Dipeptide-binding Protein, Domain 3"/>
    <property type="match status" value="1"/>
</dbReference>
<dbReference type="InterPro" id="IPR000914">
    <property type="entry name" value="SBP_5_dom"/>
</dbReference>
<dbReference type="PIRSF" id="PIRSF002741">
    <property type="entry name" value="MppA"/>
    <property type="match status" value="1"/>
</dbReference>
<dbReference type="EMBL" id="JACSPX010000003">
    <property type="protein sequence ID" value="MBD8012985.1"/>
    <property type="molecule type" value="Genomic_DNA"/>
</dbReference>